<evidence type="ECO:0000256" key="5">
    <source>
        <dbReference type="ARBA" id="ARBA00022512"/>
    </source>
</evidence>
<dbReference type="InterPro" id="IPR008266">
    <property type="entry name" value="Tyr_kinase_AS"/>
</dbReference>
<feature type="transmembrane region" description="Helical" evidence="26">
    <location>
        <begin position="733"/>
        <end position="757"/>
    </location>
</feature>
<evidence type="ECO:0000256" key="16">
    <source>
        <dbReference type="ARBA" id="ARBA00022821"/>
    </source>
</evidence>
<dbReference type="Pfam" id="PF08263">
    <property type="entry name" value="LRRNT_2"/>
    <property type="match status" value="1"/>
</dbReference>
<keyword evidence="18 26" id="KW-1133">Transmembrane helix</keyword>
<evidence type="ECO:0000256" key="6">
    <source>
        <dbReference type="ARBA" id="ARBA00022525"/>
    </source>
</evidence>
<evidence type="ECO:0000256" key="18">
    <source>
        <dbReference type="ARBA" id="ARBA00022989"/>
    </source>
</evidence>
<gene>
    <name evidence="28" type="ORF">RIF29_14021</name>
</gene>
<dbReference type="GO" id="GO:0009791">
    <property type="term" value="P:post-embryonic development"/>
    <property type="evidence" value="ECO:0007669"/>
    <property type="project" value="UniProtKB-ARBA"/>
</dbReference>
<keyword evidence="7" id="KW-0723">Serine/threonine-protein kinase</keyword>
<keyword evidence="8" id="KW-0597">Phosphoprotein</keyword>
<evidence type="ECO:0000313" key="29">
    <source>
        <dbReference type="Proteomes" id="UP001372338"/>
    </source>
</evidence>
<evidence type="ECO:0000256" key="23">
    <source>
        <dbReference type="ARBA" id="ARBA00038043"/>
    </source>
</evidence>
<evidence type="ECO:0000256" key="24">
    <source>
        <dbReference type="ARBA" id="ARBA00047899"/>
    </source>
</evidence>
<evidence type="ECO:0000256" key="20">
    <source>
        <dbReference type="ARBA" id="ARBA00023157"/>
    </source>
</evidence>
<feature type="domain" description="Protein kinase" evidence="27">
    <location>
        <begin position="798"/>
        <end position="1076"/>
    </location>
</feature>
<dbReference type="InterPro" id="IPR051420">
    <property type="entry name" value="Ser_Thr_Kinases_DiverseReg"/>
</dbReference>
<evidence type="ECO:0000256" key="15">
    <source>
        <dbReference type="ARBA" id="ARBA00022777"/>
    </source>
</evidence>
<comment type="caution">
    <text evidence="28">The sequence shown here is derived from an EMBL/GenBank/DDBJ whole genome shotgun (WGS) entry which is preliminary data.</text>
</comment>
<keyword evidence="20" id="KW-1015">Disulfide bond</keyword>
<dbReference type="InterPro" id="IPR013210">
    <property type="entry name" value="LRR_N_plant-typ"/>
</dbReference>
<dbReference type="InterPro" id="IPR055414">
    <property type="entry name" value="LRR_R13L4/SHOC2-like"/>
</dbReference>
<comment type="similarity">
    <text evidence="23">Belongs to the polygalacturonase-inhibiting protein family.</text>
</comment>
<evidence type="ECO:0000256" key="10">
    <source>
        <dbReference type="ARBA" id="ARBA00022679"/>
    </source>
</evidence>
<dbReference type="Gene3D" id="3.80.10.10">
    <property type="entry name" value="Ribonuclease Inhibitor"/>
    <property type="match status" value="4"/>
</dbReference>
<accession>A0AAN9FD11</accession>
<evidence type="ECO:0000256" key="21">
    <source>
        <dbReference type="ARBA" id="ARBA00023170"/>
    </source>
</evidence>
<dbReference type="FunFam" id="3.80.10.10:FF:000095">
    <property type="entry name" value="LRR receptor-like serine/threonine-protein kinase GSO1"/>
    <property type="match status" value="1"/>
</dbReference>
<dbReference type="PANTHER" id="PTHR48005:SF70">
    <property type="entry name" value="MDIS1-INTERACTING RECEPTOR LIKE KINASE 2-LIKE"/>
    <property type="match status" value="1"/>
</dbReference>
<keyword evidence="9" id="KW-0433">Leucine-rich repeat</keyword>
<dbReference type="GO" id="GO:0004674">
    <property type="term" value="F:protein serine/threonine kinase activity"/>
    <property type="evidence" value="ECO:0007669"/>
    <property type="project" value="UniProtKB-KW"/>
</dbReference>
<dbReference type="PROSITE" id="PS50011">
    <property type="entry name" value="PROTEIN_KINASE_DOM"/>
    <property type="match status" value="1"/>
</dbReference>
<keyword evidence="16" id="KW-0611">Plant defense</keyword>
<dbReference type="Pfam" id="PF00560">
    <property type="entry name" value="LRR_1"/>
    <property type="match status" value="9"/>
</dbReference>
<dbReference type="GO" id="GO:0009653">
    <property type="term" value="P:anatomical structure morphogenesis"/>
    <property type="evidence" value="ECO:0007669"/>
    <property type="project" value="UniProtKB-ARBA"/>
</dbReference>
<dbReference type="FunFam" id="3.80.10.10:FF:000400">
    <property type="entry name" value="Nuclear pore complex protein NUP107"/>
    <property type="match status" value="1"/>
</dbReference>
<evidence type="ECO:0000256" key="25">
    <source>
        <dbReference type="ARBA" id="ARBA00048679"/>
    </source>
</evidence>
<evidence type="ECO:0000256" key="26">
    <source>
        <dbReference type="SAM" id="Phobius"/>
    </source>
</evidence>
<comment type="subcellular location">
    <subcellularLocation>
        <location evidence="1">Membrane</location>
        <topology evidence="1">Peripheral membrane protein</topology>
    </subcellularLocation>
    <subcellularLocation>
        <location evidence="3">Membrane</location>
        <topology evidence="3">Single-pass type I membrane protein</topology>
    </subcellularLocation>
    <subcellularLocation>
        <location evidence="2">Secreted</location>
        <location evidence="2">Cell wall</location>
    </subcellularLocation>
</comment>
<dbReference type="PROSITE" id="PS00109">
    <property type="entry name" value="PROTEIN_KINASE_TYR"/>
    <property type="match status" value="1"/>
</dbReference>
<dbReference type="AlphaFoldDB" id="A0AAN9FD11"/>
<evidence type="ECO:0000256" key="14">
    <source>
        <dbReference type="ARBA" id="ARBA00022741"/>
    </source>
</evidence>
<dbReference type="Pfam" id="PF00069">
    <property type="entry name" value="Pkinase"/>
    <property type="match status" value="1"/>
</dbReference>
<evidence type="ECO:0000256" key="1">
    <source>
        <dbReference type="ARBA" id="ARBA00004170"/>
    </source>
</evidence>
<dbReference type="Gene3D" id="1.10.510.10">
    <property type="entry name" value="Transferase(Phosphotransferase) domain 1"/>
    <property type="match status" value="1"/>
</dbReference>
<evidence type="ECO:0000256" key="3">
    <source>
        <dbReference type="ARBA" id="ARBA00004479"/>
    </source>
</evidence>
<keyword evidence="22" id="KW-0325">Glycoprotein</keyword>
<organism evidence="28 29">
    <name type="scientific">Crotalaria pallida</name>
    <name type="common">Smooth rattlebox</name>
    <name type="synonym">Crotalaria striata</name>
    <dbReference type="NCBI Taxonomy" id="3830"/>
    <lineage>
        <taxon>Eukaryota</taxon>
        <taxon>Viridiplantae</taxon>
        <taxon>Streptophyta</taxon>
        <taxon>Embryophyta</taxon>
        <taxon>Tracheophyta</taxon>
        <taxon>Spermatophyta</taxon>
        <taxon>Magnoliopsida</taxon>
        <taxon>eudicotyledons</taxon>
        <taxon>Gunneridae</taxon>
        <taxon>Pentapetalae</taxon>
        <taxon>rosids</taxon>
        <taxon>fabids</taxon>
        <taxon>Fabales</taxon>
        <taxon>Fabaceae</taxon>
        <taxon>Papilionoideae</taxon>
        <taxon>50 kb inversion clade</taxon>
        <taxon>genistoids sensu lato</taxon>
        <taxon>core genistoids</taxon>
        <taxon>Crotalarieae</taxon>
        <taxon>Crotalaria</taxon>
    </lineage>
</organism>
<dbReference type="FunFam" id="3.80.10.10:FF:000233">
    <property type="entry name" value="Leucine-rich repeat receptor-like protein kinase TDR"/>
    <property type="match status" value="1"/>
</dbReference>
<evidence type="ECO:0000256" key="19">
    <source>
        <dbReference type="ARBA" id="ARBA00023136"/>
    </source>
</evidence>
<dbReference type="FunFam" id="3.30.200.20:FF:000309">
    <property type="entry name" value="Leucine-rich repeat receptor protein kinase MSP1"/>
    <property type="match status" value="1"/>
</dbReference>
<evidence type="ECO:0000256" key="17">
    <source>
        <dbReference type="ARBA" id="ARBA00022840"/>
    </source>
</evidence>
<evidence type="ECO:0000313" key="28">
    <source>
        <dbReference type="EMBL" id="KAK7272976.1"/>
    </source>
</evidence>
<dbReference type="PROSITE" id="PS51450">
    <property type="entry name" value="LRR"/>
    <property type="match status" value="1"/>
</dbReference>
<keyword evidence="13" id="KW-0677">Repeat</keyword>
<dbReference type="PANTHER" id="PTHR48005">
    <property type="entry name" value="LEUCINE RICH REPEAT KINASE 2"/>
    <property type="match status" value="1"/>
</dbReference>
<dbReference type="SUPFAM" id="SSF56112">
    <property type="entry name" value="Protein kinase-like (PK-like)"/>
    <property type="match status" value="1"/>
</dbReference>
<dbReference type="InterPro" id="IPR032675">
    <property type="entry name" value="LRR_dom_sf"/>
</dbReference>
<dbReference type="InterPro" id="IPR000719">
    <property type="entry name" value="Prot_kinase_dom"/>
</dbReference>
<evidence type="ECO:0000256" key="13">
    <source>
        <dbReference type="ARBA" id="ARBA00022737"/>
    </source>
</evidence>
<keyword evidence="14" id="KW-0547">Nucleotide-binding</keyword>
<evidence type="ECO:0000256" key="11">
    <source>
        <dbReference type="ARBA" id="ARBA00022692"/>
    </source>
</evidence>
<dbReference type="SMART" id="SM00369">
    <property type="entry name" value="LRR_TYP"/>
    <property type="match status" value="9"/>
</dbReference>
<dbReference type="GO" id="GO:0005524">
    <property type="term" value="F:ATP binding"/>
    <property type="evidence" value="ECO:0007669"/>
    <property type="project" value="UniProtKB-KW"/>
</dbReference>
<evidence type="ECO:0000256" key="9">
    <source>
        <dbReference type="ARBA" id="ARBA00022614"/>
    </source>
</evidence>
<sequence>MATLFVKAYSIHLAALYQSLFINLCVILTLSSTQVAGFSRMASLATATVNDKPPAEGSEANALLNWKASLDNKSQTLLASWNSTTSACKWEGILCDKSKSVYSISLPNYGLKGTLYTLSFSSLPNLLSIDISNNLFYGTIPPQIGNLSRIHHLNMSSNSFNGSIPQEMWTLRSLNELDLSICNLTGPIPISIANLANLTHLDFGSNDFEGYIPPEIGKLNNLEYLGIAINPYLKGSIPKEIGMLTKLKFLDLSQSSLSGTIPTEIGNLSNLNFLYLIKNTLSGPIPPSIWNLTNLFELDLSYNKKLSGSIPSSVENIVNLNYLALGGNQLSGQIPPSIGNLTKLSVLYLITNNFSGSIPASIGNLISLTQLSLAENNLSGPVPSTIGNLIVLDDLQLSDNKLSGSLPQEMNNLKNLNNLQLSNNNFSGQLPQICLGGYLETLGADHNSFSGPVPTSLKNCSSITRIRLDENQIEGDITEAFDVYPNLDYIDLSGNRFYGKVSPNWGKCPQLTRLIIRNNNLSGGIPLELVTATKLGVLDLSLNQLIGKLPMELGNLKSLVELRISNNHLSGNIPKEIGLLSNLEHLDLSRNHFSGTIPEEIVGLPKLLELNLSNTNMEGSIPSEFSQSLVSLDLSDNLLTGTIPTRLGILMHLQMLNLSHNGLSGTIPSSFDLTLSLNAADVSYNQLEGPIPKIQAFRNASLLQNNKGLCGNVTGFALCPTTSSQKSLKVIKLILFIIFGALAIVFCGVAVSVYILCRRKRNEKEKQVQEAQSEALFSIWSYDGKMMFETIIEATENFDDKYLIGVGGQGCVYKAELPAGQVVAVKKLHLVNSEEMSSIKAFTSEIQTLTEIKHRNIIKLYGFCLHSQFSFLVYEFLEGGSLDQILKEDTQANAFDWEKRVNVVKGVANALSYMHHDCSPPIIHRDISSKNVLLDQEYEAHVSDFGTAKFLSPGSHTWTAFAGTFGYAAPELAQTMEVNEKCDVYSFGVLALETIMGKHPGDLVSLFMSSSTMAMANNLLLIDILDQRLPQPSKNPIVGEVILIAMLALDCLSKSPHSRPTMEQVVKELTGKSPLVDQFPMIRLGQLH</sequence>
<dbReference type="GO" id="GO:0006952">
    <property type="term" value="P:defense response"/>
    <property type="evidence" value="ECO:0007669"/>
    <property type="project" value="UniProtKB-KW"/>
</dbReference>
<dbReference type="Proteomes" id="UP001372338">
    <property type="component" value="Unassembled WGS sequence"/>
</dbReference>
<dbReference type="Pfam" id="PF23598">
    <property type="entry name" value="LRR_14"/>
    <property type="match status" value="1"/>
</dbReference>
<keyword evidence="10" id="KW-0808">Transferase</keyword>
<protein>
    <recommendedName>
        <fullName evidence="4">non-specific serine/threonine protein kinase</fullName>
        <ecNumber evidence="4">2.7.11.1</ecNumber>
    </recommendedName>
</protein>
<comment type="catalytic activity">
    <reaction evidence="24">
        <text>L-threonyl-[protein] + ATP = O-phospho-L-threonyl-[protein] + ADP + H(+)</text>
        <dbReference type="Rhea" id="RHEA:46608"/>
        <dbReference type="Rhea" id="RHEA-COMP:11060"/>
        <dbReference type="Rhea" id="RHEA-COMP:11605"/>
        <dbReference type="ChEBI" id="CHEBI:15378"/>
        <dbReference type="ChEBI" id="CHEBI:30013"/>
        <dbReference type="ChEBI" id="CHEBI:30616"/>
        <dbReference type="ChEBI" id="CHEBI:61977"/>
        <dbReference type="ChEBI" id="CHEBI:456216"/>
        <dbReference type="EC" id="2.7.11.1"/>
    </reaction>
</comment>
<dbReference type="SUPFAM" id="SSF52047">
    <property type="entry name" value="RNI-like"/>
    <property type="match status" value="2"/>
</dbReference>
<keyword evidence="12" id="KW-0732">Signal</keyword>
<dbReference type="InterPro" id="IPR003591">
    <property type="entry name" value="Leu-rich_rpt_typical-subtyp"/>
</dbReference>
<dbReference type="Gene3D" id="3.30.200.20">
    <property type="entry name" value="Phosphorylase Kinase, domain 1"/>
    <property type="match status" value="1"/>
</dbReference>
<evidence type="ECO:0000256" key="12">
    <source>
        <dbReference type="ARBA" id="ARBA00022729"/>
    </source>
</evidence>
<dbReference type="EMBL" id="JAYWIO010000003">
    <property type="protein sequence ID" value="KAK7272976.1"/>
    <property type="molecule type" value="Genomic_DNA"/>
</dbReference>
<evidence type="ECO:0000256" key="2">
    <source>
        <dbReference type="ARBA" id="ARBA00004191"/>
    </source>
</evidence>
<keyword evidence="6" id="KW-0964">Secreted</keyword>
<keyword evidence="17" id="KW-0067">ATP-binding</keyword>
<dbReference type="GO" id="GO:0099402">
    <property type="term" value="P:plant organ development"/>
    <property type="evidence" value="ECO:0007669"/>
    <property type="project" value="UniProtKB-ARBA"/>
</dbReference>
<reference evidence="28 29" key="1">
    <citation type="submission" date="2024-01" db="EMBL/GenBank/DDBJ databases">
        <title>The genomes of 5 underutilized Papilionoideae crops provide insights into root nodulation and disease resistanc.</title>
        <authorList>
            <person name="Yuan L."/>
        </authorList>
    </citation>
    <scope>NUCLEOTIDE SEQUENCE [LARGE SCALE GENOMIC DNA]</scope>
    <source>
        <strain evidence="28">ZHUSHIDOU_FW_LH</strain>
        <tissue evidence="28">Leaf</tissue>
    </source>
</reference>
<keyword evidence="19 26" id="KW-0472">Membrane</keyword>
<name>A0AAN9FD11_CROPI</name>
<dbReference type="EC" id="2.7.11.1" evidence="4"/>
<evidence type="ECO:0000256" key="4">
    <source>
        <dbReference type="ARBA" id="ARBA00012513"/>
    </source>
</evidence>
<dbReference type="InterPro" id="IPR001611">
    <property type="entry name" value="Leu-rich_rpt"/>
</dbReference>
<evidence type="ECO:0000259" key="27">
    <source>
        <dbReference type="PROSITE" id="PS50011"/>
    </source>
</evidence>
<evidence type="ECO:0000256" key="22">
    <source>
        <dbReference type="ARBA" id="ARBA00023180"/>
    </source>
</evidence>
<keyword evidence="29" id="KW-1185">Reference proteome</keyword>
<keyword evidence="11 26" id="KW-0812">Transmembrane</keyword>
<keyword evidence="15" id="KW-0418">Kinase</keyword>
<keyword evidence="5" id="KW-0134">Cell wall</keyword>
<dbReference type="FunFam" id="1.10.510.10:FF:000445">
    <property type="entry name" value="MDIS1-interacting receptor like kinase 2"/>
    <property type="match status" value="1"/>
</dbReference>
<dbReference type="InterPro" id="IPR011009">
    <property type="entry name" value="Kinase-like_dom_sf"/>
</dbReference>
<dbReference type="GO" id="GO:0016020">
    <property type="term" value="C:membrane"/>
    <property type="evidence" value="ECO:0007669"/>
    <property type="project" value="UniProtKB-SubCell"/>
</dbReference>
<keyword evidence="21" id="KW-0675">Receptor</keyword>
<proteinExistence type="inferred from homology"/>
<comment type="catalytic activity">
    <reaction evidence="25">
        <text>L-seryl-[protein] + ATP = O-phospho-L-seryl-[protein] + ADP + H(+)</text>
        <dbReference type="Rhea" id="RHEA:17989"/>
        <dbReference type="Rhea" id="RHEA-COMP:9863"/>
        <dbReference type="Rhea" id="RHEA-COMP:11604"/>
        <dbReference type="ChEBI" id="CHEBI:15378"/>
        <dbReference type="ChEBI" id="CHEBI:29999"/>
        <dbReference type="ChEBI" id="CHEBI:30616"/>
        <dbReference type="ChEBI" id="CHEBI:83421"/>
        <dbReference type="ChEBI" id="CHEBI:456216"/>
        <dbReference type="EC" id="2.7.11.1"/>
    </reaction>
</comment>
<evidence type="ECO:0000256" key="8">
    <source>
        <dbReference type="ARBA" id="ARBA00022553"/>
    </source>
</evidence>
<evidence type="ECO:0000256" key="7">
    <source>
        <dbReference type="ARBA" id="ARBA00022527"/>
    </source>
</evidence>